<proteinExistence type="predicted"/>
<gene>
    <name evidence="1" type="ORF">CLV91_1293</name>
</gene>
<sequence length="342" mass="38980">MIKQQEIRGVYESCIGVPDLIAAIAFWNQFGYRIVDQGELSAESAKKLYNVNSKVKSVQLQHLDSDHSFIRLMQWDKPTNKGIGYTANLRYNGGRWGVLLTKSVLNILNHVEDAIAKGDLWSFIMPHWLQVYQMEKGKPFFDRPLGVREGIALHPYCRLAIFERYNYEKPTYGNIDENSFLKSSQFTHHGILLRTDDISSLKFYDECLGLLRQKEQNLGGKPTCSSGNQQTFGLSSSEVYSIHDFDDPRSSLDVKGHLSGRLKIVRMYTSSEMKDVHDLSRPGSLGMSLLTYQVRDIEMYRKKVIEGGATNVTEIYENEFKEPSISFNSPDGLTWNLVGNLI</sequence>
<dbReference type="EMBL" id="RBIQ01000007">
    <property type="protein sequence ID" value="RKR15211.1"/>
    <property type="molecule type" value="Genomic_DNA"/>
</dbReference>
<evidence type="ECO:0008006" key="3">
    <source>
        <dbReference type="Google" id="ProtNLM"/>
    </source>
</evidence>
<name>A0A495EEX8_9FLAO</name>
<accession>A0A495EEX8</accession>
<evidence type="ECO:0000313" key="2">
    <source>
        <dbReference type="Proteomes" id="UP000269412"/>
    </source>
</evidence>
<dbReference type="Gene3D" id="3.10.180.10">
    <property type="entry name" value="2,3-Dihydroxybiphenyl 1,2-Dioxygenase, domain 1"/>
    <property type="match status" value="1"/>
</dbReference>
<comment type="caution">
    <text evidence="1">The sequence shown here is derived from an EMBL/GenBank/DDBJ whole genome shotgun (WGS) entry which is preliminary data.</text>
</comment>
<dbReference type="SUPFAM" id="SSF54593">
    <property type="entry name" value="Glyoxalase/Bleomycin resistance protein/Dihydroxybiphenyl dioxygenase"/>
    <property type="match status" value="1"/>
</dbReference>
<keyword evidence="2" id="KW-1185">Reference proteome</keyword>
<dbReference type="InterPro" id="IPR029068">
    <property type="entry name" value="Glyas_Bleomycin-R_OHBP_Dase"/>
</dbReference>
<protein>
    <recommendedName>
        <fullName evidence="3">VOC domain-containing protein</fullName>
    </recommendedName>
</protein>
<evidence type="ECO:0000313" key="1">
    <source>
        <dbReference type="EMBL" id="RKR15211.1"/>
    </source>
</evidence>
<dbReference type="AlphaFoldDB" id="A0A495EEX8"/>
<reference evidence="1 2" key="1">
    <citation type="submission" date="2018-10" db="EMBL/GenBank/DDBJ databases">
        <title>Genomic Encyclopedia of Archaeal and Bacterial Type Strains, Phase II (KMG-II): from individual species to whole genera.</title>
        <authorList>
            <person name="Goeker M."/>
        </authorList>
    </citation>
    <scope>NUCLEOTIDE SEQUENCE [LARGE SCALE GENOMIC DNA]</scope>
    <source>
        <strain evidence="1 2">DSM 25230</strain>
    </source>
</reference>
<dbReference type="OrthoDB" id="6397100at2"/>
<organism evidence="1 2">
    <name type="scientific">Maribacter vaceletii</name>
    <dbReference type="NCBI Taxonomy" id="1206816"/>
    <lineage>
        <taxon>Bacteria</taxon>
        <taxon>Pseudomonadati</taxon>
        <taxon>Bacteroidota</taxon>
        <taxon>Flavobacteriia</taxon>
        <taxon>Flavobacteriales</taxon>
        <taxon>Flavobacteriaceae</taxon>
        <taxon>Maribacter</taxon>
    </lineage>
</organism>
<dbReference type="Proteomes" id="UP000269412">
    <property type="component" value="Unassembled WGS sequence"/>
</dbReference>
<dbReference type="RefSeq" id="WP_121065093.1">
    <property type="nucleotide sequence ID" value="NZ_RBIQ01000007.1"/>
</dbReference>